<keyword evidence="2" id="KW-0479">Metal-binding</keyword>
<dbReference type="SMART" id="SM00702">
    <property type="entry name" value="P4Hc"/>
    <property type="match status" value="1"/>
</dbReference>
<evidence type="ECO:0000256" key="5">
    <source>
        <dbReference type="ARBA" id="ARBA00023002"/>
    </source>
</evidence>
<evidence type="ECO:0000256" key="4">
    <source>
        <dbReference type="ARBA" id="ARBA00022964"/>
    </source>
</evidence>
<comment type="cofactor">
    <cofactor evidence="1">
        <name>L-ascorbate</name>
        <dbReference type="ChEBI" id="CHEBI:38290"/>
    </cofactor>
</comment>
<sequence>MADRLDWDRVQRQLDDDGVATTGPLLSPEQCREVAAMFDDDARFRSTVTMARHAFGEGRYRYFADPLPDPVQRLREQLYPPLAVIANRWADRLGERRFPAALPELLAECARLGQHRPTPLVLRYGPGGYNNLHQDVYGELTFPLQFLVMLSRPDEDFTGGESVFVEQRPRQQSRPIVVRPRQGEAVVFPVRHRPRAGSRGYHRVQLRHGVSAVHAGERHVLGIIFHNAR</sequence>
<keyword evidence="3" id="KW-0847">Vitamin C</keyword>
<evidence type="ECO:0000256" key="1">
    <source>
        <dbReference type="ARBA" id="ARBA00001961"/>
    </source>
</evidence>
<organism evidence="8 9">
    <name type="scientific">Pseudonocardia humida</name>
    <dbReference type="NCBI Taxonomy" id="2800819"/>
    <lineage>
        <taxon>Bacteria</taxon>
        <taxon>Bacillati</taxon>
        <taxon>Actinomycetota</taxon>
        <taxon>Actinomycetes</taxon>
        <taxon>Pseudonocardiales</taxon>
        <taxon>Pseudonocardiaceae</taxon>
        <taxon>Pseudonocardia</taxon>
    </lineage>
</organism>
<dbReference type="Pfam" id="PF09859">
    <property type="entry name" value="Oxygenase-NA"/>
    <property type="match status" value="1"/>
</dbReference>
<evidence type="ECO:0000313" key="8">
    <source>
        <dbReference type="EMBL" id="MCO1654067.1"/>
    </source>
</evidence>
<feature type="domain" description="Fe2OG dioxygenase" evidence="7">
    <location>
        <begin position="115"/>
        <end position="228"/>
    </location>
</feature>
<keyword evidence="4" id="KW-0223">Dioxygenase</keyword>
<keyword evidence="6" id="KW-0408">Iron</keyword>
<comment type="caution">
    <text evidence="8">The sequence shown here is derived from an EMBL/GenBank/DDBJ whole genome shotgun (WGS) entry which is preliminary data.</text>
</comment>
<evidence type="ECO:0000256" key="6">
    <source>
        <dbReference type="ARBA" id="ARBA00023004"/>
    </source>
</evidence>
<gene>
    <name evidence="8" type="ORF">KDL28_03250</name>
</gene>
<dbReference type="PROSITE" id="PS51471">
    <property type="entry name" value="FE2OG_OXY"/>
    <property type="match status" value="1"/>
</dbReference>
<dbReference type="InterPro" id="IPR005123">
    <property type="entry name" value="Oxoglu/Fe-dep_dioxygenase_dom"/>
</dbReference>
<evidence type="ECO:0000256" key="3">
    <source>
        <dbReference type="ARBA" id="ARBA00022896"/>
    </source>
</evidence>
<keyword evidence="5" id="KW-0560">Oxidoreductase</keyword>
<evidence type="ECO:0000259" key="7">
    <source>
        <dbReference type="PROSITE" id="PS51471"/>
    </source>
</evidence>
<reference evidence="8" key="1">
    <citation type="submission" date="2021-04" db="EMBL/GenBank/DDBJ databases">
        <title>Pseudonocardia sp. nov., isolated from sandy soil of mangrove forest.</title>
        <authorList>
            <person name="Zan Z."/>
            <person name="Huang R."/>
            <person name="Liu W."/>
        </authorList>
    </citation>
    <scope>NUCLEOTIDE SEQUENCE</scope>
    <source>
        <strain evidence="8">S2-4</strain>
    </source>
</reference>
<dbReference type="EMBL" id="JAGSOV010000009">
    <property type="protein sequence ID" value="MCO1654067.1"/>
    <property type="molecule type" value="Genomic_DNA"/>
</dbReference>
<dbReference type="RefSeq" id="WP_252435875.1">
    <property type="nucleotide sequence ID" value="NZ_JAGSOV010000009.1"/>
</dbReference>
<proteinExistence type="predicted"/>
<dbReference type="InterPro" id="IPR018655">
    <property type="entry name" value="DUF2086"/>
</dbReference>
<evidence type="ECO:0000256" key="2">
    <source>
        <dbReference type="ARBA" id="ARBA00022723"/>
    </source>
</evidence>
<keyword evidence="9" id="KW-1185">Reference proteome</keyword>
<evidence type="ECO:0000313" key="9">
    <source>
        <dbReference type="Proteomes" id="UP001165283"/>
    </source>
</evidence>
<name>A0ABT0ZTM4_9PSEU</name>
<protein>
    <submittedName>
        <fullName evidence="8">2OG-Fe(II) oxygenase</fullName>
    </submittedName>
</protein>
<dbReference type="InterPro" id="IPR006620">
    <property type="entry name" value="Pro_4_hyd_alph"/>
</dbReference>
<dbReference type="Gene3D" id="2.60.120.620">
    <property type="entry name" value="q2cbj1_9rhob like domain"/>
    <property type="match status" value="1"/>
</dbReference>
<accession>A0ABT0ZTM4</accession>
<dbReference type="Proteomes" id="UP001165283">
    <property type="component" value="Unassembled WGS sequence"/>
</dbReference>